<dbReference type="EMBL" id="CAJVPV010057445">
    <property type="protein sequence ID" value="CAG8786823.1"/>
    <property type="molecule type" value="Genomic_DNA"/>
</dbReference>
<name>A0A9N9P4F3_9GLOM</name>
<accession>A0A9N9P4F3</accession>
<evidence type="ECO:0000313" key="2">
    <source>
        <dbReference type="EMBL" id="CAG8786823.1"/>
    </source>
</evidence>
<evidence type="ECO:0000313" key="3">
    <source>
        <dbReference type="Proteomes" id="UP000789342"/>
    </source>
</evidence>
<keyword evidence="1" id="KW-1133">Transmembrane helix</keyword>
<feature type="transmembrane region" description="Helical" evidence="1">
    <location>
        <begin position="12"/>
        <end position="36"/>
    </location>
</feature>
<sequence>EFLLLRYSFLPHLGIVIVVLPIDSLCILLLFAFPLVSSTNPIG</sequence>
<dbReference type="Proteomes" id="UP000789342">
    <property type="component" value="Unassembled WGS sequence"/>
</dbReference>
<evidence type="ECO:0000256" key="1">
    <source>
        <dbReference type="SAM" id="Phobius"/>
    </source>
</evidence>
<comment type="caution">
    <text evidence="2">The sequence shown here is derived from an EMBL/GenBank/DDBJ whole genome shotgun (WGS) entry which is preliminary data.</text>
</comment>
<feature type="non-terminal residue" evidence="2">
    <location>
        <position position="43"/>
    </location>
</feature>
<protein>
    <submittedName>
        <fullName evidence="2">9173_t:CDS:1</fullName>
    </submittedName>
</protein>
<feature type="non-terminal residue" evidence="2">
    <location>
        <position position="1"/>
    </location>
</feature>
<reference evidence="2" key="1">
    <citation type="submission" date="2021-06" db="EMBL/GenBank/DDBJ databases">
        <authorList>
            <person name="Kallberg Y."/>
            <person name="Tangrot J."/>
            <person name="Rosling A."/>
        </authorList>
    </citation>
    <scope>NUCLEOTIDE SEQUENCE</scope>
    <source>
        <strain evidence="2">CL551</strain>
    </source>
</reference>
<keyword evidence="3" id="KW-1185">Reference proteome</keyword>
<proteinExistence type="predicted"/>
<gene>
    <name evidence="2" type="ORF">AMORRO_LOCUS17800</name>
</gene>
<organism evidence="2 3">
    <name type="scientific">Acaulospora morrowiae</name>
    <dbReference type="NCBI Taxonomy" id="94023"/>
    <lineage>
        <taxon>Eukaryota</taxon>
        <taxon>Fungi</taxon>
        <taxon>Fungi incertae sedis</taxon>
        <taxon>Mucoromycota</taxon>
        <taxon>Glomeromycotina</taxon>
        <taxon>Glomeromycetes</taxon>
        <taxon>Diversisporales</taxon>
        <taxon>Acaulosporaceae</taxon>
        <taxon>Acaulospora</taxon>
    </lineage>
</organism>
<keyword evidence="1" id="KW-0472">Membrane</keyword>
<dbReference type="AlphaFoldDB" id="A0A9N9P4F3"/>
<keyword evidence="1" id="KW-0812">Transmembrane</keyword>